<feature type="region of interest" description="Disordered" evidence="7">
    <location>
        <begin position="1009"/>
        <end position="1031"/>
    </location>
</feature>
<keyword evidence="3 6" id="KW-0175">Coiled coil</keyword>
<feature type="compositionally biased region" description="Polar residues" evidence="7">
    <location>
        <begin position="929"/>
        <end position="942"/>
    </location>
</feature>
<dbReference type="SUPFAM" id="SSF49879">
    <property type="entry name" value="SMAD/FHA domain"/>
    <property type="match status" value="1"/>
</dbReference>
<dbReference type="CDD" id="cd22708">
    <property type="entry name" value="FHA_KIF16"/>
    <property type="match status" value="1"/>
</dbReference>
<dbReference type="Proteomes" id="UP000410492">
    <property type="component" value="Unassembled WGS sequence"/>
</dbReference>
<dbReference type="Gene3D" id="2.60.200.20">
    <property type="match status" value="1"/>
</dbReference>
<dbReference type="PANTHER" id="PTHR47117">
    <property type="entry name" value="STAR-RELATED LIPID TRANSFER PROTEIN 9"/>
    <property type="match status" value="1"/>
</dbReference>
<proteinExistence type="inferred from homology"/>
<dbReference type="FunFam" id="2.60.200.20:FF:000042">
    <property type="entry name" value="Kinesin-like protein Klp98A"/>
    <property type="match status" value="1"/>
</dbReference>
<evidence type="ECO:0000256" key="3">
    <source>
        <dbReference type="ARBA" id="ARBA00023054"/>
    </source>
</evidence>
<dbReference type="Gene3D" id="3.30.1520.10">
    <property type="entry name" value="Phox-like domain"/>
    <property type="match status" value="1"/>
</dbReference>
<dbReference type="CDD" id="cd01365">
    <property type="entry name" value="KISc_KIF1A_KIF1B"/>
    <property type="match status" value="1"/>
</dbReference>
<dbReference type="GO" id="GO:0003777">
    <property type="term" value="F:microtubule motor activity"/>
    <property type="evidence" value="ECO:0007669"/>
    <property type="project" value="InterPro"/>
</dbReference>
<dbReference type="InterPro" id="IPR027417">
    <property type="entry name" value="P-loop_NTPase"/>
</dbReference>
<dbReference type="GO" id="GO:0035091">
    <property type="term" value="F:phosphatidylinositol binding"/>
    <property type="evidence" value="ECO:0007669"/>
    <property type="project" value="InterPro"/>
</dbReference>
<feature type="region of interest" description="Disordered" evidence="7">
    <location>
        <begin position="905"/>
        <end position="949"/>
    </location>
</feature>
<dbReference type="SMART" id="SM00129">
    <property type="entry name" value="KISc"/>
    <property type="match status" value="1"/>
</dbReference>
<sequence>MASVKVAVRVRPFNQRELDMGAQLIIQMNGKTTGILNCKANTRDESIRYKEFTFDYSYWSHNDKSENYASQERVYNDLGREVVDCAFEGYNACVFAYGQTGSGKTFTMMGSMDNQGLIPRICKALFDRMAENSKRGTTHRVQVSYLEIYQERVADLLRGRDSTSLKVREHPKKGPYVQGLTTCLVANYSHIQECMERGNANRTTAATNMNDVSSRSHAIFTITFVQAGYCDGVPSETVSKIHLVDLAGSERADSTGATGQRLKEGAHINKSLVTLGSVISALAELSSEQKGEKKSCFIPYRDSVLTWLLKDSLGGNSKTIMIAAISPADCNYGETLSTLRYANRAKNIINQPTVNEDPNVKLIRELRDEISKLRALMFCEQRSDMLAQLHEKEAREKELTEEWAGKWREAQAILREQRALGLRKAGPGVVLDSDRPHLVAIDDDPLSTGVTLYHLKEGETTIGTEEAEVKQDIELKGAGMEPKHCTITFQNGVATLIPHPGAQVLLNNCVLESPARLSQGCIIFLGKAHVFRFNDPAEAAELRKGERTRNLSRLSLLSWSTPDLAVSMENLQSNVDEDKIDIELQRQNLEKEKELFEKEQEEFEKKQEAFEKRRKTLEKAQALLEAEKDVVKKEHAEQTRQLQEDWQNLSAQQRRKEQELEQRERELIRRREELEKERQRVLGEIDLEYDTIKDLNAGVLSKFSKACQLITSNANEITFPSAQAKKLFQDLVSKSENFALSEHENDSLIDILNNVQGSSIIQDLVEKHRKELAELQAELNRRVQTLCERQRSVELLDKKIVDLVDEQKSMCQQENKEEELENLKSKLSQRTVEELRRIEQKKQGLTLNLKRINSVQSPDSCEVNYPSSEPRTGTLSSDTYHTAPDSCSPVPSGAKLDYIMSDSGVELRPSSRPHDDSDLSSNEDRVIVSDSQSTSSIENRSPVSKKNKRRETDLLIRRLAQRITQQKQIIVRNLDNQIPKNHLDSQIAVLQELQRQYMSLKYGCTSSLSPASEHPLQDIDSPSPIRPLHTGSTSALYSPPLQLQNQRLALYNQSLYRSMPSIATDTDCDSIVSITSFCVRGAGSKTHYEYEVRICTSDDRWTILRRYSRFRDLHLAMKTRYRDKVSSIPFPSKTLFANTEAVAQSRKKQLELYLRRLIDACKSHSACPLAYGGPITKAALISFSPFFRKGVFENGKYGTS</sequence>
<feature type="domain" description="Kinesin motor" evidence="8">
    <location>
        <begin position="3"/>
        <end position="348"/>
    </location>
</feature>
<dbReference type="AlphaFoldDB" id="A0A653DBS7"/>
<feature type="binding site" evidence="5">
    <location>
        <begin position="98"/>
        <end position="105"/>
    </location>
    <ligand>
        <name>ATP</name>
        <dbReference type="ChEBI" id="CHEBI:30616"/>
    </ligand>
</feature>
<evidence type="ECO:0000256" key="2">
    <source>
        <dbReference type="ARBA" id="ARBA00022840"/>
    </source>
</evidence>
<dbReference type="Pfam" id="PF00498">
    <property type="entry name" value="FHA"/>
    <property type="match status" value="1"/>
</dbReference>
<dbReference type="PROSITE" id="PS50067">
    <property type="entry name" value="KINESIN_MOTOR_2"/>
    <property type="match status" value="1"/>
</dbReference>
<evidence type="ECO:0000313" key="11">
    <source>
        <dbReference type="Proteomes" id="UP000410492"/>
    </source>
</evidence>
<dbReference type="Pfam" id="PF00225">
    <property type="entry name" value="Kinesin"/>
    <property type="match status" value="1"/>
</dbReference>
<evidence type="ECO:0000256" key="1">
    <source>
        <dbReference type="ARBA" id="ARBA00022741"/>
    </source>
</evidence>
<keyword evidence="11" id="KW-1185">Reference proteome</keyword>
<protein>
    <recommendedName>
        <fullName evidence="12">Kinesin motor domain-containing protein</fullName>
    </recommendedName>
</protein>
<evidence type="ECO:0000259" key="9">
    <source>
        <dbReference type="PROSITE" id="PS50195"/>
    </source>
</evidence>
<dbReference type="SUPFAM" id="SSF52540">
    <property type="entry name" value="P-loop containing nucleoside triphosphate hydrolases"/>
    <property type="match status" value="1"/>
</dbReference>
<dbReference type="PROSITE" id="PS50195">
    <property type="entry name" value="PX"/>
    <property type="match status" value="1"/>
</dbReference>
<dbReference type="InterPro" id="IPR036961">
    <property type="entry name" value="Kinesin_motor_dom_sf"/>
</dbReference>
<evidence type="ECO:0000256" key="4">
    <source>
        <dbReference type="ARBA" id="ARBA00023175"/>
    </source>
</evidence>
<dbReference type="InterPro" id="IPR008984">
    <property type="entry name" value="SMAD_FHA_dom_sf"/>
</dbReference>
<dbReference type="EMBL" id="CAACVG010011234">
    <property type="protein sequence ID" value="VEN57634.1"/>
    <property type="molecule type" value="Genomic_DNA"/>
</dbReference>
<dbReference type="InterPro" id="IPR000253">
    <property type="entry name" value="FHA_dom"/>
</dbReference>
<gene>
    <name evidence="10" type="ORF">CALMAC_LOCUS16220</name>
</gene>
<feature type="compositionally biased region" description="Polar residues" evidence="7">
    <location>
        <begin position="857"/>
        <end position="880"/>
    </location>
</feature>
<dbReference type="GO" id="GO:0007018">
    <property type="term" value="P:microtubule-based movement"/>
    <property type="evidence" value="ECO:0007669"/>
    <property type="project" value="InterPro"/>
</dbReference>
<dbReference type="PROSITE" id="PS00411">
    <property type="entry name" value="KINESIN_MOTOR_1"/>
    <property type="match status" value="1"/>
</dbReference>
<dbReference type="FunFam" id="3.40.850.10:FF:000021">
    <property type="entry name" value="kinesin-like protein KIF16B isoform X1"/>
    <property type="match status" value="1"/>
</dbReference>
<dbReference type="Pfam" id="PF00787">
    <property type="entry name" value="PX"/>
    <property type="match status" value="1"/>
</dbReference>
<dbReference type="InterPro" id="IPR019821">
    <property type="entry name" value="Kinesin_motor_CS"/>
</dbReference>
<dbReference type="PRINTS" id="PR00380">
    <property type="entry name" value="KINESINHEAVY"/>
</dbReference>
<evidence type="ECO:0000256" key="5">
    <source>
        <dbReference type="PROSITE-ProRule" id="PRU00283"/>
    </source>
</evidence>
<accession>A0A653DBS7</accession>
<dbReference type="OrthoDB" id="3176171at2759"/>
<feature type="region of interest" description="Disordered" evidence="7">
    <location>
        <begin position="857"/>
        <end position="892"/>
    </location>
</feature>
<keyword evidence="4 5" id="KW-0505">Motor protein</keyword>
<evidence type="ECO:0000259" key="8">
    <source>
        <dbReference type="PROSITE" id="PS50067"/>
    </source>
</evidence>
<keyword evidence="1 5" id="KW-0547">Nucleotide-binding</keyword>
<dbReference type="FunFam" id="3.30.1520.10:FF:000044">
    <property type="entry name" value="Kinesin-like protein KIF16B"/>
    <property type="match status" value="1"/>
</dbReference>
<dbReference type="InterPro" id="IPR001752">
    <property type="entry name" value="Kinesin_motor_dom"/>
</dbReference>
<dbReference type="InterPro" id="IPR036871">
    <property type="entry name" value="PX_dom_sf"/>
</dbReference>
<evidence type="ECO:0000256" key="6">
    <source>
        <dbReference type="SAM" id="Coils"/>
    </source>
</evidence>
<feature type="domain" description="PX" evidence="9">
    <location>
        <begin position="1068"/>
        <end position="1200"/>
    </location>
</feature>
<feature type="coiled-coil region" evidence="6">
    <location>
        <begin position="758"/>
        <end position="855"/>
    </location>
</feature>
<dbReference type="PANTHER" id="PTHR47117:SF6">
    <property type="entry name" value="KINESIN-LIKE PROTEIN KIF16B"/>
    <property type="match status" value="1"/>
</dbReference>
<dbReference type="GO" id="GO:0005524">
    <property type="term" value="F:ATP binding"/>
    <property type="evidence" value="ECO:0007669"/>
    <property type="project" value="UniProtKB-UniRule"/>
</dbReference>
<comment type="similarity">
    <text evidence="5">Belongs to the TRAFAC class myosin-kinesin ATPase superfamily. Kinesin family.</text>
</comment>
<keyword evidence="2 5" id="KW-0067">ATP-binding</keyword>
<dbReference type="Gene3D" id="3.40.850.10">
    <property type="entry name" value="Kinesin motor domain"/>
    <property type="match status" value="1"/>
</dbReference>
<feature type="compositionally biased region" description="Basic and acidic residues" evidence="7">
    <location>
        <begin position="912"/>
        <end position="927"/>
    </location>
</feature>
<dbReference type="GO" id="GO:0008017">
    <property type="term" value="F:microtubule binding"/>
    <property type="evidence" value="ECO:0007669"/>
    <property type="project" value="InterPro"/>
</dbReference>
<dbReference type="SMART" id="SM00312">
    <property type="entry name" value="PX"/>
    <property type="match status" value="1"/>
</dbReference>
<feature type="coiled-coil region" evidence="6">
    <location>
        <begin position="568"/>
        <end position="684"/>
    </location>
</feature>
<evidence type="ECO:0000313" key="10">
    <source>
        <dbReference type="EMBL" id="VEN57634.1"/>
    </source>
</evidence>
<dbReference type="InterPro" id="IPR001683">
    <property type="entry name" value="PX_dom"/>
</dbReference>
<dbReference type="SUPFAM" id="SSF64268">
    <property type="entry name" value="PX domain"/>
    <property type="match status" value="1"/>
</dbReference>
<organism evidence="10 11">
    <name type="scientific">Callosobruchus maculatus</name>
    <name type="common">Southern cowpea weevil</name>
    <name type="synonym">Pulse bruchid</name>
    <dbReference type="NCBI Taxonomy" id="64391"/>
    <lineage>
        <taxon>Eukaryota</taxon>
        <taxon>Metazoa</taxon>
        <taxon>Ecdysozoa</taxon>
        <taxon>Arthropoda</taxon>
        <taxon>Hexapoda</taxon>
        <taxon>Insecta</taxon>
        <taxon>Pterygota</taxon>
        <taxon>Neoptera</taxon>
        <taxon>Endopterygota</taxon>
        <taxon>Coleoptera</taxon>
        <taxon>Polyphaga</taxon>
        <taxon>Cucujiformia</taxon>
        <taxon>Chrysomeloidea</taxon>
        <taxon>Chrysomelidae</taxon>
        <taxon>Bruchinae</taxon>
        <taxon>Bruchini</taxon>
        <taxon>Callosobruchus</taxon>
    </lineage>
</organism>
<evidence type="ECO:0000256" key="7">
    <source>
        <dbReference type="SAM" id="MobiDB-lite"/>
    </source>
</evidence>
<evidence type="ECO:0008006" key="12">
    <source>
        <dbReference type="Google" id="ProtNLM"/>
    </source>
</evidence>
<reference evidence="10 11" key="1">
    <citation type="submission" date="2019-01" db="EMBL/GenBank/DDBJ databases">
        <authorList>
            <person name="Sayadi A."/>
        </authorList>
    </citation>
    <scope>NUCLEOTIDE SEQUENCE [LARGE SCALE GENOMIC DNA]</scope>
</reference>
<name>A0A653DBS7_CALMS</name>